<keyword evidence="4" id="KW-0378">Hydrolase</keyword>
<reference evidence="4 5" key="1">
    <citation type="submission" date="2020-12" db="EMBL/GenBank/DDBJ databases">
        <title>Genome public.</title>
        <authorList>
            <person name="Sun Q."/>
        </authorList>
    </citation>
    <scope>NUCLEOTIDE SEQUENCE [LARGE SCALE GENOMIC DNA]</scope>
    <source>
        <strain evidence="4 5">CCM 8864</strain>
    </source>
</reference>
<feature type="domain" description="Helicase/UvrB N-terminal" evidence="2">
    <location>
        <begin position="106"/>
        <end position="262"/>
    </location>
</feature>
<protein>
    <submittedName>
        <fullName evidence="4">DEAD/DEAH box helicase family protein</fullName>
    </submittedName>
</protein>
<keyword evidence="4" id="KW-0347">Helicase</keyword>
<dbReference type="SUPFAM" id="SSF52540">
    <property type="entry name" value="P-loop containing nucleoside triphosphate hydrolases"/>
    <property type="match status" value="1"/>
</dbReference>
<sequence length="989" mass="111224">MKFVFDDRQPHQLEAIDAVVDLFRGQPTDADALSTVLVRDGDDTPTSPRRSGGQGEPGIDLADEIGAVGNSLFLDTSTLLENLQQVQDRNGLEVAESLVDGLQFDVEMETGTGKTYVYLRTIFELAKRYAFRKFIILVPSVAIREGINTSIELMREHVRVLYPEQPFDAFVYSGKKPEEVRSFATSTGVQVMVMTIASLRGDKNNRIIHQRHDRLNGLKPIEFLRAVRPVVIMDEPQNMESLLSQSAVGELNPLCTLRYSATHRTTRNTVYRLDPVDAHELGLVKQIVVAEAIQDGETTAPSIKLLKVRNKPSFQAQLELVVSGRGGSLTRARRWVTLGVDLEDVTRNPAYGGSWRIDEISLEPEYITLTNHPGKLLVGESIGGASGGIYREMIRETIREHLRKATQARPEGIKVISLFFIDKVANYLGSGNNNLDADGDFARWFDQILNEERNKNPDWAATVPGQARDLRSGYFAQMPKGKGTTKTVTFVDSSGTTKKDDDAYELIMRDKSRLLSEDEPVQFIFSHSALREGWDNPNVFQICTLREMGGETERRQTIGRGLRLPVNQAGERRADQSLAQLTVIANESYREFAAGLQAEYKNANVAIGHVREGEFARIIVSDDTGEHRLGFARSKEIHEHLQQTSFIDADGTVQPSFRPDVPGFTLQLPHPYKVIEGEVIDRITTCVSGITRPRTKRVSRRLNKQIYSTSEFERFWETITARTTYRVSIERRKLIDATVSAIRDAPAISPLQIRVTRAGMEITRGGPKTVEQATQSSVLPREYPLPDIVGQLQETISLTRQTIIDILIESGRLPDFLANPNDFTVMVRNAIDMHLSSILVDGIQYEKIHGSIYELRDLQADGMAEKDHFIDQLYQVKNTKKTDFDYVIYDSEVERQFAELLDSREDIRLFMKLPERFRIDTPVGPYHPDWAIVKVENGAERIYMIHDTKGTLDPAKRRPSENAKIAAARRHFAAIGVNYEVGAPGGWAL</sequence>
<dbReference type="InterPro" id="IPR006935">
    <property type="entry name" value="Helicase/UvrB_N"/>
</dbReference>
<evidence type="ECO:0000313" key="4">
    <source>
        <dbReference type="EMBL" id="MBI8999936.1"/>
    </source>
</evidence>
<gene>
    <name evidence="4" type="ORF">JDV76_02970</name>
</gene>
<dbReference type="Proteomes" id="UP000625574">
    <property type="component" value="Unassembled WGS sequence"/>
</dbReference>
<dbReference type="Pfam" id="PF19778">
    <property type="entry name" value="RE_endonuc"/>
    <property type="match status" value="1"/>
</dbReference>
<dbReference type="Pfam" id="PF04851">
    <property type="entry name" value="ResIII"/>
    <property type="match status" value="1"/>
</dbReference>
<proteinExistence type="predicted"/>
<feature type="region of interest" description="Disordered" evidence="1">
    <location>
        <begin position="38"/>
        <end position="58"/>
    </location>
</feature>
<keyword evidence="4" id="KW-0067">ATP-binding</keyword>
<feature type="domain" description="Type III restriction enzyme C-terminal endonuclease" evidence="3">
    <location>
        <begin position="881"/>
        <end position="981"/>
    </location>
</feature>
<name>A0ABS0VT34_9CORY</name>
<evidence type="ECO:0000259" key="2">
    <source>
        <dbReference type="Pfam" id="PF04851"/>
    </source>
</evidence>
<evidence type="ECO:0000313" key="5">
    <source>
        <dbReference type="Proteomes" id="UP000625574"/>
    </source>
</evidence>
<dbReference type="InterPro" id="IPR045572">
    <property type="entry name" value="RE_endonuc_C"/>
</dbReference>
<dbReference type="InterPro" id="IPR027417">
    <property type="entry name" value="P-loop_NTPase"/>
</dbReference>
<evidence type="ECO:0000259" key="3">
    <source>
        <dbReference type="Pfam" id="PF19778"/>
    </source>
</evidence>
<dbReference type="RefSeq" id="WP_198735406.1">
    <property type="nucleotide sequence ID" value="NZ_JAEIOT010000005.1"/>
</dbReference>
<accession>A0ABS0VT34</accession>
<keyword evidence="5" id="KW-1185">Reference proteome</keyword>
<dbReference type="Gene3D" id="3.40.50.300">
    <property type="entry name" value="P-loop containing nucleotide triphosphate hydrolases"/>
    <property type="match status" value="2"/>
</dbReference>
<evidence type="ECO:0000256" key="1">
    <source>
        <dbReference type="SAM" id="MobiDB-lite"/>
    </source>
</evidence>
<dbReference type="EMBL" id="JAEIOT010000005">
    <property type="protein sequence ID" value="MBI8999936.1"/>
    <property type="molecule type" value="Genomic_DNA"/>
</dbReference>
<organism evidence="4 5">
    <name type="scientific">Corynebacterium marambiense</name>
    <dbReference type="NCBI Taxonomy" id="2765364"/>
    <lineage>
        <taxon>Bacteria</taxon>
        <taxon>Bacillati</taxon>
        <taxon>Actinomycetota</taxon>
        <taxon>Actinomycetes</taxon>
        <taxon>Mycobacteriales</taxon>
        <taxon>Corynebacteriaceae</taxon>
        <taxon>Corynebacterium</taxon>
    </lineage>
</organism>
<dbReference type="GO" id="GO:0004386">
    <property type="term" value="F:helicase activity"/>
    <property type="evidence" value="ECO:0007669"/>
    <property type="project" value="UniProtKB-KW"/>
</dbReference>
<keyword evidence="4" id="KW-0547">Nucleotide-binding</keyword>
<comment type="caution">
    <text evidence="4">The sequence shown here is derived from an EMBL/GenBank/DDBJ whole genome shotgun (WGS) entry which is preliminary data.</text>
</comment>